<evidence type="ECO:0000256" key="3">
    <source>
        <dbReference type="ARBA" id="ARBA00022827"/>
    </source>
</evidence>
<dbReference type="PANTHER" id="PTHR19370">
    <property type="entry name" value="NADH-CYTOCHROME B5 REDUCTASE"/>
    <property type="match status" value="1"/>
</dbReference>
<evidence type="ECO:0000313" key="8">
    <source>
        <dbReference type="EMBL" id="AZL94191.1"/>
    </source>
</evidence>
<dbReference type="GO" id="GO:0016491">
    <property type="term" value="F:oxidoreductase activity"/>
    <property type="evidence" value="ECO:0007669"/>
    <property type="project" value="UniProtKB-KW"/>
</dbReference>
<comment type="cofactor">
    <cofactor evidence="1 5">
        <name>FAD</name>
        <dbReference type="ChEBI" id="CHEBI:57692"/>
    </cofactor>
</comment>
<evidence type="ECO:0000313" key="10">
    <source>
        <dbReference type="EMBL" id="AZL94195.1"/>
    </source>
</evidence>
<dbReference type="InterPro" id="IPR039261">
    <property type="entry name" value="FNR_nucleotide-bd"/>
</dbReference>
<feature type="domain" description="Oxidoreductase FAD/NAD(P)-binding" evidence="6">
    <location>
        <begin position="18"/>
        <end position="124"/>
    </location>
</feature>
<evidence type="ECO:0000256" key="2">
    <source>
        <dbReference type="ARBA" id="ARBA00022630"/>
    </source>
</evidence>
<dbReference type="EMBL" id="MK212225">
    <property type="protein sequence ID" value="AZL94191.1"/>
    <property type="molecule type" value="mRNA"/>
</dbReference>
<keyword evidence="2 5" id="KW-0285">Flavoprotein</keyword>
<proteinExistence type="evidence at transcript level"/>
<dbReference type="PRINTS" id="PR00406">
    <property type="entry name" value="CYTB5RDTASE"/>
</dbReference>
<dbReference type="Pfam" id="PF00175">
    <property type="entry name" value="NAD_binding_1"/>
    <property type="match status" value="1"/>
</dbReference>
<dbReference type="EMBL" id="MK212226">
    <property type="protein sequence ID" value="AZL94192.1"/>
    <property type="molecule type" value="mRNA"/>
</dbReference>
<evidence type="ECO:0000256" key="1">
    <source>
        <dbReference type="ARBA" id="ARBA00001974"/>
    </source>
</evidence>
<dbReference type="PANTHER" id="PTHR19370:SF184">
    <property type="entry name" value="NADH-CYTOCHROME B5 REDUCTASE-LIKE"/>
    <property type="match status" value="1"/>
</dbReference>
<dbReference type="EMBL" id="MK212229">
    <property type="protein sequence ID" value="AZL94195.1"/>
    <property type="molecule type" value="mRNA"/>
</dbReference>
<dbReference type="EMBL" id="MK212223">
    <property type="protein sequence ID" value="AZL94189.1"/>
    <property type="molecule type" value="mRNA"/>
</dbReference>
<protein>
    <submittedName>
        <fullName evidence="9">NADH-dependent fumarate reductase</fullName>
    </submittedName>
</protein>
<evidence type="ECO:0000256" key="4">
    <source>
        <dbReference type="ARBA" id="ARBA00023002"/>
    </source>
</evidence>
<dbReference type="InterPro" id="IPR001433">
    <property type="entry name" value="OxRdtase_FAD/NAD-bd"/>
</dbReference>
<evidence type="ECO:0000313" key="9">
    <source>
        <dbReference type="EMBL" id="AZL94192.1"/>
    </source>
</evidence>
<accession>A0A3Q8UBD5</accession>
<dbReference type="SUPFAM" id="SSF52343">
    <property type="entry name" value="Ferredoxin reductase-like, C-terminal NADP-linked domain"/>
    <property type="match status" value="1"/>
</dbReference>
<reference evidence="9" key="1">
    <citation type="journal article" date="2018" name="Genome Biol. Evol.">
        <title>Nephromyces encodes a urate metabolism pathway and predicted peroxisomes, demonstrating these are not ancient losses of apicomplexans.</title>
        <authorList>
            <person name="Paight C."/>
            <person name="Slamovits C.H."/>
            <person name="Saffo M.B."/>
            <person name="Lane C.E."/>
        </authorList>
    </citation>
    <scope>NUCLEOTIDE SEQUENCE</scope>
    <source>
        <strain evidence="7">Cardio32</strain>
        <strain evidence="8">Cardio34</strain>
        <strain evidence="9">Cardio35</strain>
        <strain evidence="10">Cardio38</strain>
    </source>
</reference>
<keyword evidence="3 5" id="KW-0274">FAD</keyword>
<sequence>MELSRFRKKKVTKKKIAFVVGGSGFTPFYRLLKEALENNDPTQFTLIYANTTENDFMFGAEIDEWAKKYPERFTYVKLVSRPIDESKLGGATVGKIDEDFLRKHLPPPSEDVLIVNMGPEGFNEYFGKLMVDKFDYDLNTMIFSRDVEKLLKEKK</sequence>
<name>A0A3Q8UBD5_9APIC</name>
<evidence type="ECO:0000256" key="5">
    <source>
        <dbReference type="PIRSR" id="PIRSR601834-1"/>
    </source>
</evidence>
<dbReference type="AlphaFoldDB" id="A0A3Q8UBD5"/>
<keyword evidence="4" id="KW-0560">Oxidoreductase</keyword>
<organism evidence="9">
    <name type="scientific">Cardiosporidium cionae</name>
    <dbReference type="NCBI Taxonomy" id="476202"/>
    <lineage>
        <taxon>Eukaryota</taxon>
        <taxon>Sar</taxon>
        <taxon>Alveolata</taxon>
        <taxon>Apicomplexa</taxon>
        <taxon>Aconoidasida</taxon>
        <taxon>Nephromycida</taxon>
        <taxon>Cardiosporidium</taxon>
    </lineage>
</organism>
<feature type="binding site" evidence="5">
    <location>
        <position position="26"/>
    </location>
    <ligand>
        <name>FAD</name>
        <dbReference type="ChEBI" id="CHEBI:57692"/>
    </ligand>
</feature>
<evidence type="ECO:0000259" key="6">
    <source>
        <dbReference type="Pfam" id="PF00175"/>
    </source>
</evidence>
<evidence type="ECO:0000313" key="7">
    <source>
        <dbReference type="EMBL" id="AZL94189.1"/>
    </source>
</evidence>
<dbReference type="Gene3D" id="3.40.50.80">
    <property type="entry name" value="Nucleotide-binding domain of ferredoxin-NADP reductase (FNR) module"/>
    <property type="match status" value="1"/>
</dbReference>
<dbReference type="InterPro" id="IPR001834">
    <property type="entry name" value="CBR-like"/>
</dbReference>